<organism evidence="2 3">
    <name type="scientific">Naegleria lovaniensis</name>
    <name type="common">Amoeba</name>
    <dbReference type="NCBI Taxonomy" id="51637"/>
    <lineage>
        <taxon>Eukaryota</taxon>
        <taxon>Discoba</taxon>
        <taxon>Heterolobosea</taxon>
        <taxon>Tetramitia</taxon>
        <taxon>Eutetramitia</taxon>
        <taxon>Vahlkampfiidae</taxon>
        <taxon>Naegleria</taxon>
    </lineage>
</organism>
<evidence type="ECO:0000313" key="2">
    <source>
        <dbReference type="EMBL" id="KAG2383450.1"/>
    </source>
</evidence>
<dbReference type="AlphaFoldDB" id="A0AA88KLA7"/>
<keyword evidence="3" id="KW-1185">Reference proteome</keyword>
<dbReference type="Pfam" id="PF21897">
    <property type="entry name" value="DUF6919"/>
    <property type="match status" value="1"/>
</dbReference>
<gene>
    <name evidence="2" type="ORF">C9374_004121</name>
</gene>
<name>A0AA88KLA7_NAELO</name>
<dbReference type="InterPro" id="IPR054212">
    <property type="entry name" value="DUF6919"/>
</dbReference>
<sequence>MATTLSSTSLALYQQATNFAGLVALNIDFINGKIETPYTDGLQNETCPLVESLVGINQLGLLTTNSGTGNNGRAYLIGLVEGDHNAEKLEVLLNQTDLIAFKLPCNTPGYLPNSDDDVKSEQQADFVKIPVSFKADNGVGDTVVNRYVTCFNWFTLLQPCINPTLYESMANHCYNFYIIDPVSNRSALAQDGILGKVRQSLEQLKHK</sequence>
<evidence type="ECO:0000259" key="1">
    <source>
        <dbReference type="Pfam" id="PF21897"/>
    </source>
</evidence>
<proteinExistence type="predicted"/>
<evidence type="ECO:0000313" key="3">
    <source>
        <dbReference type="Proteomes" id="UP000816034"/>
    </source>
</evidence>
<dbReference type="Proteomes" id="UP000816034">
    <property type="component" value="Unassembled WGS sequence"/>
</dbReference>
<feature type="domain" description="DUF6919" evidence="1">
    <location>
        <begin position="13"/>
        <end position="102"/>
    </location>
</feature>
<protein>
    <recommendedName>
        <fullName evidence="1">DUF6919 domain-containing protein</fullName>
    </recommendedName>
</protein>
<reference evidence="2 3" key="1">
    <citation type="journal article" date="2018" name="BMC Genomics">
        <title>The genome of Naegleria lovaniensis, the basis for a comparative approach to unravel pathogenicity factors of the human pathogenic amoeba N. fowleri.</title>
        <authorList>
            <person name="Liechti N."/>
            <person name="Schurch N."/>
            <person name="Bruggmann R."/>
            <person name="Wittwer M."/>
        </authorList>
    </citation>
    <scope>NUCLEOTIDE SEQUENCE [LARGE SCALE GENOMIC DNA]</scope>
    <source>
        <strain evidence="2 3">ATCC 30569</strain>
    </source>
</reference>
<accession>A0AA88KLA7</accession>
<dbReference type="RefSeq" id="XP_044549129.1">
    <property type="nucleotide sequence ID" value="XM_044693726.1"/>
</dbReference>
<dbReference type="EMBL" id="PYSW02000020">
    <property type="protein sequence ID" value="KAG2383450.1"/>
    <property type="molecule type" value="Genomic_DNA"/>
</dbReference>
<dbReference type="GeneID" id="68096576"/>
<comment type="caution">
    <text evidence="2">The sequence shown here is derived from an EMBL/GenBank/DDBJ whole genome shotgun (WGS) entry which is preliminary data.</text>
</comment>